<evidence type="ECO:0000313" key="2">
    <source>
        <dbReference type="EMBL" id="GIJ35349.1"/>
    </source>
</evidence>
<proteinExistence type="predicted"/>
<comment type="caution">
    <text evidence="2">The sequence shown here is derived from an EMBL/GenBank/DDBJ whole genome shotgun (WGS) entry which is preliminary data.</text>
</comment>
<feature type="region of interest" description="Disordered" evidence="1">
    <location>
        <begin position="1"/>
        <end position="24"/>
    </location>
</feature>
<gene>
    <name evidence="2" type="ORF">Vse01_44970</name>
</gene>
<accession>A0A9W5UVA7</accession>
<reference evidence="2" key="1">
    <citation type="submission" date="2021-01" db="EMBL/GenBank/DDBJ databases">
        <title>Whole genome shotgun sequence of Verrucosispora sediminis NBRC 107745.</title>
        <authorList>
            <person name="Komaki H."/>
            <person name="Tamura T."/>
        </authorList>
    </citation>
    <scope>NUCLEOTIDE SEQUENCE</scope>
    <source>
        <strain evidence="2">NBRC 107745</strain>
    </source>
</reference>
<protein>
    <submittedName>
        <fullName evidence="2">Uncharacterized protein</fullName>
    </submittedName>
</protein>
<dbReference type="AlphaFoldDB" id="A0A9W5UVA7"/>
<evidence type="ECO:0000313" key="3">
    <source>
        <dbReference type="Proteomes" id="UP000607311"/>
    </source>
</evidence>
<organism evidence="2 3">
    <name type="scientific">Micromonospora sediminimaris</name>
    <dbReference type="NCBI Taxonomy" id="547162"/>
    <lineage>
        <taxon>Bacteria</taxon>
        <taxon>Bacillati</taxon>
        <taxon>Actinomycetota</taxon>
        <taxon>Actinomycetes</taxon>
        <taxon>Micromonosporales</taxon>
        <taxon>Micromonosporaceae</taxon>
        <taxon>Micromonospora</taxon>
    </lineage>
</organism>
<evidence type="ECO:0000256" key="1">
    <source>
        <dbReference type="SAM" id="MobiDB-lite"/>
    </source>
</evidence>
<sequence length="145" mass="15880">MLRGPSADRVPLNRTVTDGRGTRVTDRARRRGARVPVAWWVRVVRMLGAALSMCPGETMCATLLSAPRRAVEKDRQRLGVGSCALFCRLFSAYGDPGGPSSTCVHHVCAGQVCRVGLRLVHLGRLVRQVADRRVDDDVLDCGRLE</sequence>
<name>A0A9W5UVA7_9ACTN</name>
<dbReference type="Proteomes" id="UP000607311">
    <property type="component" value="Unassembled WGS sequence"/>
</dbReference>
<dbReference type="EMBL" id="BOPD01000029">
    <property type="protein sequence ID" value="GIJ35349.1"/>
    <property type="molecule type" value="Genomic_DNA"/>
</dbReference>
<keyword evidence="3" id="KW-1185">Reference proteome</keyword>